<dbReference type="EMBL" id="DYZA01000012">
    <property type="protein sequence ID" value="HJD96107.1"/>
    <property type="molecule type" value="Genomic_DNA"/>
</dbReference>
<dbReference type="Gene3D" id="3.40.50.1000">
    <property type="entry name" value="HAD superfamily/HAD-like"/>
    <property type="match status" value="1"/>
</dbReference>
<evidence type="ECO:0000256" key="2">
    <source>
        <dbReference type="ARBA" id="ARBA00006024"/>
    </source>
</evidence>
<dbReference type="InterPro" id="IPR027256">
    <property type="entry name" value="P-typ_ATPase_IB"/>
</dbReference>
<reference evidence="14" key="2">
    <citation type="submission" date="2021-09" db="EMBL/GenBank/DDBJ databases">
        <authorList>
            <person name="Gilroy R."/>
        </authorList>
    </citation>
    <scope>NUCLEOTIDE SEQUENCE</scope>
    <source>
        <strain evidence="14">ChiGjej2B2-19336</strain>
    </source>
</reference>
<comment type="catalytic activity">
    <reaction evidence="11">
        <text>Zn(2+)(in) + ATP + H2O = Zn(2+)(out) + ADP + phosphate + H(+)</text>
        <dbReference type="Rhea" id="RHEA:20621"/>
        <dbReference type="ChEBI" id="CHEBI:15377"/>
        <dbReference type="ChEBI" id="CHEBI:15378"/>
        <dbReference type="ChEBI" id="CHEBI:29105"/>
        <dbReference type="ChEBI" id="CHEBI:30616"/>
        <dbReference type="ChEBI" id="CHEBI:43474"/>
        <dbReference type="ChEBI" id="CHEBI:456216"/>
        <dbReference type="EC" id="7.2.2.12"/>
    </reaction>
</comment>
<dbReference type="GO" id="GO:0016887">
    <property type="term" value="F:ATP hydrolysis activity"/>
    <property type="evidence" value="ECO:0007669"/>
    <property type="project" value="InterPro"/>
</dbReference>
<accession>A0A921DRK5</accession>
<dbReference type="NCBIfam" id="TIGR01494">
    <property type="entry name" value="ATPase_P-type"/>
    <property type="match status" value="1"/>
</dbReference>
<dbReference type="GO" id="GO:0046872">
    <property type="term" value="F:metal ion binding"/>
    <property type="evidence" value="ECO:0007669"/>
    <property type="project" value="UniProtKB-KW"/>
</dbReference>
<dbReference type="Pfam" id="PF00122">
    <property type="entry name" value="E1-E2_ATPase"/>
    <property type="match status" value="1"/>
</dbReference>
<evidence type="ECO:0000256" key="4">
    <source>
        <dbReference type="ARBA" id="ARBA00022723"/>
    </source>
</evidence>
<dbReference type="SFLD" id="SFLDF00027">
    <property type="entry name" value="p-type_atpase"/>
    <property type="match status" value="1"/>
</dbReference>
<dbReference type="InterPro" id="IPR018303">
    <property type="entry name" value="ATPase_P-typ_P_site"/>
</dbReference>
<dbReference type="NCBIfam" id="TIGR01525">
    <property type="entry name" value="ATPase-IB_hvy"/>
    <property type="match status" value="1"/>
</dbReference>
<comment type="similarity">
    <text evidence="2 12">Belongs to the cation transport ATPase (P-type) (TC 3.A.3) family. Type IB subfamily.</text>
</comment>
<dbReference type="SUPFAM" id="SSF81665">
    <property type="entry name" value="Calcium ATPase, transmembrane domain M"/>
    <property type="match status" value="1"/>
</dbReference>
<dbReference type="FunFam" id="2.70.150.10:FF:000002">
    <property type="entry name" value="Copper-transporting ATPase 1, putative"/>
    <property type="match status" value="1"/>
</dbReference>
<evidence type="ECO:0000256" key="10">
    <source>
        <dbReference type="ARBA" id="ARBA00039097"/>
    </source>
</evidence>
<evidence type="ECO:0000313" key="15">
    <source>
        <dbReference type="Proteomes" id="UP000698963"/>
    </source>
</evidence>
<dbReference type="SFLD" id="SFLDS00003">
    <property type="entry name" value="Haloacid_Dehalogenase"/>
    <property type="match status" value="1"/>
</dbReference>
<keyword evidence="4 12" id="KW-0479">Metal-binding</keyword>
<keyword evidence="3 12" id="KW-0812">Transmembrane</keyword>
<keyword evidence="5 12" id="KW-0547">Nucleotide-binding</keyword>
<dbReference type="GO" id="GO:0005524">
    <property type="term" value="F:ATP binding"/>
    <property type="evidence" value="ECO:0007669"/>
    <property type="project" value="UniProtKB-UniRule"/>
</dbReference>
<evidence type="ECO:0000256" key="5">
    <source>
        <dbReference type="ARBA" id="ARBA00022741"/>
    </source>
</evidence>
<evidence type="ECO:0000256" key="7">
    <source>
        <dbReference type="ARBA" id="ARBA00022967"/>
    </source>
</evidence>
<dbReference type="InterPro" id="IPR008250">
    <property type="entry name" value="ATPase_P-typ_transduc_dom_A_sf"/>
</dbReference>
<gene>
    <name evidence="14" type="ORF">K8W16_00460</name>
</gene>
<dbReference type="SUPFAM" id="SSF56784">
    <property type="entry name" value="HAD-like"/>
    <property type="match status" value="1"/>
</dbReference>
<evidence type="ECO:0000313" key="14">
    <source>
        <dbReference type="EMBL" id="HJD96107.1"/>
    </source>
</evidence>
<feature type="domain" description="HMA" evidence="13">
    <location>
        <begin position="76"/>
        <end position="140"/>
    </location>
</feature>
<comment type="subcellular location">
    <subcellularLocation>
        <location evidence="12">Cell membrane</location>
    </subcellularLocation>
    <subcellularLocation>
        <location evidence="1">Membrane</location>
        <topology evidence="1">Multi-pass membrane protein</topology>
    </subcellularLocation>
</comment>
<feature type="transmembrane region" description="Helical" evidence="12">
    <location>
        <begin position="726"/>
        <end position="748"/>
    </location>
</feature>
<feature type="transmembrane region" description="Helical" evidence="12">
    <location>
        <begin position="754"/>
        <end position="775"/>
    </location>
</feature>
<keyword evidence="9 12" id="KW-0472">Membrane</keyword>
<dbReference type="InterPro" id="IPR006121">
    <property type="entry name" value="HMA_dom"/>
</dbReference>
<dbReference type="InterPro" id="IPR023214">
    <property type="entry name" value="HAD_sf"/>
</dbReference>
<dbReference type="GO" id="GO:0015086">
    <property type="term" value="F:cadmium ion transmembrane transporter activity"/>
    <property type="evidence" value="ECO:0007669"/>
    <property type="project" value="TreeGrafter"/>
</dbReference>
<proteinExistence type="inferred from homology"/>
<dbReference type="SUPFAM" id="SSF81653">
    <property type="entry name" value="Calcium ATPase, transduction domain A"/>
    <property type="match status" value="1"/>
</dbReference>
<keyword evidence="7" id="KW-1278">Translocase</keyword>
<dbReference type="InterPro" id="IPR044492">
    <property type="entry name" value="P_typ_ATPase_HD_dom"/>
</dbReference>
<evidence type="ECO:0000256" key="6">
    <source>
        <dbReference type="ARBA" id="ARBA00022840"/>
    </source>
</evidence>
<dbReference type="PRINTS" id="PR00119">
    <property type="entry name" value="CATATPASE"/>
</dbReference>
<reference evidence="14" key="1">
    <citation type="journal article" date="2021" name="PeerJ">
        <title>Extensive microbial diversity within the chicken gut microbiome revealed by metagenomics and culture.</title>
        <authorList>
            <person name="Gilroy R."/>
            <person name="Ravi A."/>
            <person name="Getino M."/>
            <person name="Pursley I."/>
            <person name="Horton D.L."/>
            <person name="Alikhan N.F."/>
            <person name="Baker D."/>
            <person name="Gharbi K."/>
            <person name="Hall N."/>
            <person name="Watson M."/>
            <person name="Adriaenssens E.M."/>
            <person name="Foster-Nyarko E."/>
            <person name="Jarju S."/>
            <person name="Secka A."/>
            <person name="Antonio M."/>
            <person name="Oren A."/>
            <person name="Chaudhuri R.R."/>
            <person name="La Ragione R."/>
            <person name="Hildebrand F."/>
            <person name="Pallen M.J."/>
        </authorList>
    </citation>
    <scope>NUCLEOTIDE SEQUENCE</scope>
    <source>
        <strain evidence="14">ChiGjej2B2-19336</strain>
    </source>
</reference>
<keyword evidence="6 12" id="KW-0067">ATP-binding</keyword>
<dbReference type="PANTHER" id="PTHR48085:SF5">
    <property type="entry name" value="CADMIUM_ZINC-TRANSPORTING ATPASE HMA4-RELATED"/>
    <property type="match status" value="1"/>
</dbReference>
<dbReference type="GO" id="GO:0016463">
    <property type="term" value="F:P-type zinc transporter activity"/>
    <property type="evidence" value="ECO:0007669"/>
    <property type="project" value="UniProtKB-EC"/>
</dbReference>
<dbReference type="AlphaFoldDB" id="A0A921DRK5"/>
<evidence type="ECO:0000256" key="3">
    <source>
        <dbReference type="ARBA" id="ARBA00022692"/>
    </source>
</evidence>
<comment type="caution">
    <text evidence="14">The sequence shown here is derived from an EMBL/GenBank/DDBJ whole genome shotgun (WGS) entry which is preliminary data.</text>
</comment>
<dbReference type="InterPro" id="IPR036412">
    <property type="entry name" value="HAD-like_sf"/>
</dbReference>
<dbReference type="InterPro" id="IPR001757">
    <property type="entry name" value="P_typ_ATPase"/>
</dbReference>
<feature type="transmembrane region" description="Helical" evidence="12">
    <location>
        <begin position="188"/>
        <end position="207"/>
    </location>
</feature>
<evidence type="ECO:0000256" key="1">
    <source>
        <dbReference type="ARBA" id="ARBA00004141"/>
    </source>
</evidence>
<evidence type="ECO:0000256" key="8">
    <source>
        <dbReference type="ARBA" id="ARBA00022989"/>
    </source>
</evidence>
<dbReference type="InterPro" id="IPR051014">
    <property type="entry name" value="Cation_Transport_ATPase_IB"/>
</dbReference>
<dbReference type="SFLD" id="SFLDG00002">
    <property type="entry name" value="C1.7:_P-type_atpase_like"/>
    <property type="match status" value="1"/>
</dbReference>
<dbReference type="SUPFAM" id="SSF55008">
    <property type="entry name" value="HMA, heavy metal-associated domain"/>
    <property type="match status" value="1"/>
</dbReference>
<evidence type="ECO:0000256" key="12">
    <source>
        <dbReference type="RuleBase" id="RU362081"/>
    </source>
</evidence>
<evidence type="ECO:0000256" key="9">
    <source>
        <dbReference type="ARBA" id="ARBA00023136"/>
    </source>
</evidence>
<dbReference type="Proteomes" id="UP000698963">
    <property type="component" value="Unassembled WGS sequence"/>
</dbReference>
<name>A0A921DRK5_9BACT</name>
<dbReference type="Pfam" id="PF00702">
    <property type="entry name" value="Hydrolase"/>
    <property type="match status" value="1"/>
</dbReference>
<feature type="transmembrane region" description="Helical" evidence="12">
    <location>
        <begin position="395"/>
        <end position="417"/>
    </location>
</feature>
<keyword evidence="12" id="KW-1003">Cell membrane</keyword>
<feature type="transmembrane region" description="Helical" evidence="12">
    <location>
        <begin position="423"/>
        <end position="446"/>
    </location>
</feature>
<keyword evidence="8 12" id="KW-1133">Transmembrane helix</keyword>
<dbReference type="PANTHER" id="PTHR48085">
    <property type="entry name" value="CADMIUM/ZINC-TRANSPORTING ATPASE HMA2-RELATED"/>
    <property type="match status" value="1"/>
</dbReference>
<protein>
    <recommendedName>
        <fullName evidence="10">P-type Zn(2+) transporter</fullName>
        <ecNumber evidence="10">7.2.2.12</ecNumber>
    </recommendedName>
</protein>
<evidence type="ECO:0000256" key="11">
    <source>
        <dbReference type="ARBA" id="ARBA00047308"/>
    </source>
</evidence>
<organism evidence="14 15">
    <name type="scientific">Mailhella massiliensis</name>
    <dbReference type="NCBI Taxonomy" id="1903261"/>
    <lineage>
        <taxon>Bacteria</taxon>
        <taxon>Pseudomonadati</taxon>
        <taxon>Thermodesulfobacteriota</taxon>
        <taxon>Desulfovibrionia</taxon>
        <taxon>Desulfovibrionales</taxon>
        <taxon>Desulfovibrionaceae</taxon>
        <taxon>Mailhella</taxon>
    </lineage>
</organism>
<dbReference type="EC" id="7.2.2.12" evidence="10"/>
<dbReference type="PROSITE" id="PS00154">
    <property type="entry name" value="ATPASE_E1_E2"/>
    <property type="match status" value="1"/>
</dbReference>
<dbReference type="Gene3D" id="2.70.150.10">
    <property type="entry name" value="Calcium-transporting ATPase, cytoplasmic transduction domain A"/>
    <property type="match status" value="1"/>
</dbReference>
<dbReference type="Gene3D" id="3.40.1110.10">
    <property type="entry name" value="Calcium-transporting ATPase, cytoplasmic domain N"/>
    <property type="match status" value="1"/>
</dbReference>
<dbReference type="InterPro" id="IPR023298">
    <property type="entry name" value="ATPase_P-typ_TM_dom_sf"/>
</dbReference>
<dbReference type="InterPro" id="IPR023299">
    <property type="entry name" value="ATPase_P-typ_cyto_dom_N"/>
</dbReference>
<dbReference type="InterPro" id="IPR036163">
    <property type="entry name" value="HMA_dom_sf"/>
</dbReference>
<dbReference type="GO" id="GO:0005886">
    <property type="term" value="C:plasma membrane"/>
    <property type="evidence" value="ECO:0007669"/>
    <property type="project" value="UniProtKB-SubCell"/>
</dbReference>
<dbReference type="PRINTS" id="PR00941">
    <property type="entry name" value="CDATPASE"/>
</dbReference>
<dbReference type="PROSITE" id="PS50846">
    <property type="entry name" value="HMA_2"/>
    <property type="match status" value="1"/>
</dbReference>
<evidence type="ECO:0000259" key="13">
    <source>
        <dbReference type="PROSITE" id="PS50846"/>
    </source>
</evidence>
<sequence length="780" mass="83075">MNDNNISRGGTGPCACSRVFTLRSFTEEKERMAREGHVPGLHHDHAGHHHEGCSCGHDHAAPEPVDTALLEEASATAAVYRIMNMDCPMEEALIRKRLSSVEGITGLEFNLMQRVLTVRHSLPSTLVIEEALASIDMIPERLGKAGTPASPVVEASIAWKKLAAAAVFAAFSEASELALAWSGGVSPFLEFLPFLFAAAAIILGGLGTYRKGWIAVSNLNLNINALMSVAVTGAVLIGQYPEAAMVMVLFNISEAIEARALNRARNAIGKLLALSPERAMVQQADGSWEERDIRTVSVGSIIRVKPGERVALDGVIRRGHSAVDQAPITGESIPVEKAEGDIVFAGTINTFGSFEFEATAAASDTTLSRIIHAVEDAQGRRAPIQRFVDAFARRYTPAVFLLSLLTAFGLPLCMDWAWKDAVYTALVLLVIGCPCALVISTPVSIVSGMAAAMRSGILVKGGMFLEQGRLLRCLAFDKTGTLTHGRPRLTDREILGAEEGERSALLAAGLAARSDHPVSRALAENAEEQGLALPDVEDFEAVPGLGVRGRVEGRLYHLGSRRMMACLGLDSAELEGRIAALESRGRTVVALAGEEGVLALFAVADTLRENSREAVRELKELGVHTVMLTGDNENVARVIASQAGVDEYFSGLLPEDKLHALEKLAARGGKVGMAGDGINDAPALARADIGFAMARGGTDTAMETADVALMDDDLRKIPRFIRLSRATYAILVQNIVLALGVKALFFALTFSGCATMWMAVFADVGTALLVVANGLRAAKK</sequence>
<dbReference type="InterPro" id="IPR059000">
    <property type="entry name" value="ATPase_P-type_domA"/>
</dbReference>